<accession>A0A1Y1XZ74</accession>
<reference evidence="2 3" key="1">
    <citation type="submission" date="2016-07" db="EMBL/GenBank/DDBJ databases">
        <title>Pervasive Adenine N6-methylation of Active Genes in Fungi.</title>
        <authorList>
            <consortium name="DOE Joint Genome Institute"/>
            <person name="Mondo S.J."/>
            <person name="Dannebaum R.O."/>
            <person name="Kuo R.C."/>
            <person name="Labutti K."/>
            <person name="Haridas S."/>
            <person name="Kuo A."/>
            <person name="Salamov A."/>
            <person name="Ahrendt S.R."/>
            <person name="Lipzen A."/>
            <person name="Sullivan W."/>
            <person name="Andreopoulos W.B."/>
            <person name="Clum A."/>
            <person name="Lindquist E."/>
            <person name="Daum C."/>
            <person name="Ramamoorthy G.K."/>
            <person name="Gryganskyi A."/>
            <person name="Culley D."/>
            <person name="Magnuson J.K."/>
            <person name="James T.Y."/>
            <person name="O'Malley M.A."/>
            <person name="Stajich J.E."/>
            <person name="Spatafora J.W."/>
            <person name="Visel A."/>
            <person name="Grigoriev I.V."/>
        </authorList>
    </citation>
    <scope>NUCLEOTIDE SEQUENCE [LARGE SCALE GENOMIC DNA]</scope>
    <source>
        <strain evidence="2 3">CBS 931.73</strain>
    </source>
</reference>
<dbReference type="AlphaFoldDB" id="A0A1Y1XZ74"/>
<protein>
    <submittedName>
        <fullName evidence="2">Uncharacterized protein</fullName>
    </submittedName>
</protein>
<dbReference type="STRING" id="1314790.A0A1Y1XZ74"/>
<dbReference type="EMBL" id="MCFE01000346">
    <property type="protein sequence ID" value="ORX91041.1"/>
    <property type="molecule type" value="Genomic_DNA"/>
</dbReference>
<comment type="caution">
    <text evidence="2">The sequence shown here is derived from an EMBL/GenBank/DDBJ whole genome shotgun (WGS) entry which is preliminary data.</text>
</comment>
<dbReference type="OrthoDB" id="9976382at2759"/>
<proteinExistence type="predicted"/>
<evidence type="ECO:0000313" key="2">
    <source>
        <dbReference type="EMBL" id="ORX91041.1"/>
    </source>
</evidence>
<sequence length="281" mass="31125">MTQEIPSESKNRKHVMFSSECLGPATSTPDSSRPRKTKGILKTPSKPTEQELKELDEMQSQSALSDFVTPALEALKKGDSNDCVDAYITIHNKFRLKDENQQLRKVEANINEFVAVFKRDIGNSPDVNVIQNLHFARQGSDLLHMCLVIPNLIFSPKIRMAPTVIAPMASTLVDAVVFASGSTHKSVTIQNEALTALDVIFKQVPYAASSEARSWLLPVINYSINSIPGLRAKALQVIQTSLIDLIKHHDKIGTILDVRLALRLSNPQQTLIIPHPCNRSL</sequence>
<name>A0A1Y1XZ74_9FUNG</name>
<gene>
    <name evidence="2" type="ORF">K493DRAFT_304394</name>
</gene>
<dbReference type="InParanoid" id="A0A1Y1XZ74"/>
<evidence type="ECO:0000313" key="3">
    <source>
        <dbReference type="Proteomes" id="UP000193498"/>
    </source>
</evidence>
<keyword evidence="3" id="KW-1185">Reference proteome</keyword>
<evidence type="ECO:0000256" key="1">
    <source>
        <dbReference type="SAM" id="MobiDB-lite"/>
    </source>
</evidence>
<organism evidence="2 3">
    <name type="scientific">Basidiobolus meristosporus CBS 931.73</name>
    <dbReference type="NCBI Taxonomy" id="1314790"/>
    <lineage>
        <taxon>Eukaryota</taxon>
        <taxon>Fungi</taxon>
        <taxon>Fungi incertae sedis</taxon>
        <taxon>Zoopagomycota</taxon>
        <taxon>Entomophthoromycotina</taxon>
        <taxon>Basidiobolomycetes</taxon>
        <taxon>Basidiobolales</taxon>
        <taxon>Basidiobolaceae</taxon>
        <taxon>Basidiobolus</taxon>
    </lineage>
</organism>
<dbReference type="Proteomes" id="UP000193498">
    <property type="component" value="Unassembled WGS sequence"/>
</dbReference>
<feature type="region of interest" description="Disordered" evidence="1">
    <location>
        <begin position="1"/>
        <end position="48"/>
    </location>
</feature>